<dbReference type="AlphaFoldDB" id="A0A644XL46"/>
<dbReference type="InterPro" id="IPR041698">
    <property type="entry name" value="Methyltransf_25"/>
</dbReference>
<evidence type="ECO:0000313" key="2">
    <source>
        <dbReference type="EMBL" id="MPM16910.1"/>
    </source>
</evidence>
<dbReference type="Pfam" id="PF13649">
    <property type="entry name" value="Methyltransf_25"/>
    <property type="match status" value="1"/>
</dbReference>
<proteinExistence type="predicted"/>
<comment type="caution">
    <text evidence="2">The sequence shown here is derived from an EMBL/GenBank/DDBJ whole genome shotgun (WGS) entry which is preliminary data.</text>
</comment>
<dbReference type="Gene3D" id="3.40.50.150">
    <property type="entry name" value="Vaccinia Virus protein VP39"/>
    <property type="match status" value="1"/>
</dbReference>
<feature type="domain" description="Methyltransferase" evidence="1">
    <location>
        <begin position="42"/>
        <end position="114"/>
    </location>
</feature>
<dbReference type="CDD" id="cd02440">
    <property type="entry name" value="AdoMet_MTases"/>
    <property type="match status" value="1"/>
</dbReference>
<reference evidence="2" key="1">
    <citation type="submission" date="2019-08" db="EMBL/GenBank/DDBJ databases">
        <authorList>
            <person name="Kucharzyk K."/>
            <person name="Murdoch R.W."/>
            <person name="Higgins S."/>
            <person name="Loffler F."/>
        </authorList>
    </citation>
    <scope>NUCLEOTIDE SEQUENCE</scope>
</reference>
<dbReference type="InterPro" id="IPR029063">
    <property type="entry name" value="SAM-dependent_MTases_sf"/>
</dbReference>
<gene>
    <name evidence="2" type="ORF">SDC9_63292</name>
</gene>
<dbReference type="SUPFAM" id="SSF53335">
    <property type="entry name" value="S-adenosyl-L-methionine-dependent methyltransferases"/>
    <property type="match status" value="1"/>
</dbReference>
<protein>
    <recommendedName>
        <fullName evidence="1">Methyltransferase domain-containing protein</fullName>
    </recommendedName>
</protein>
<dbReference type="EMBL" id="VSSQ01002699">
    <property type="protein sequence ID" value="MPM16910.1"/>
    <property type="molecule type" value="Genomic_DNA"/>
</dbReference>
<sequence>MVLDWNARTLQWYADAEEYIGFFRALAAEIAPAVAGVQTLCDLGCGPGLFDFEIAPLVKSVACADTSEAALAFVAARAQALGLHNIFPVLADCEHLSGRWDVIFMSFFGSRHIDRYLLLCRKLIAVVSQSSDAALFPGRDRGYVRNTAQNTAEYLDSRGIAYELVWKRQEFGQPFSSLEEARDYVKLYAPDVCTEEAELFLKQRIVKTESPAFPWYLPRKKTVGIFFINGGLQ</sequence>
<name>A0A644XL46_9ZZZZ</name>
<evidence type="ECO:0000259" key="1">
    <source>
        <dbReference type="Pfam" id="PF13649"/>
    </source>
</evidence>
<accession>A0A644XL46</accession>
<organism evidence="2">
    <name type="scientific">bioreactor metagenome</name>
    <dbReference type="NCBI Taxonomy" id="1076179"/>
    <lineage>
        <taxon>unclassified sequences</taxon>
        <taxon>metagenomes</taxon>
        <taxon>ecological metagenomes</taxon>
    </lineage>
</organism>